<dbReference type="EMBL" id="BONX01000066">
    <property type="protein sequence ID" value="GIH01287.1"/>
    <property type="molecule type" value="Genomic_DNA"/>
</dbReference>
<dbReference type="RefSeq" id="WP_203862562.1">
    <property type="nucleotide sequence ID" value="NZ_BAAAZQ010000037.1"/>
</dbReference>
<evidence type="ECO:0000313" key="1">
    <source>
        <dbReference type="EMBL" id="GIH01287.1"/>
    </source>
</evidence>
<proteinExistence type="predicted"/>
<dbReference type="Proteomes" id="UP000621500">
    <property type="component" value="Unassembled WGS sequence"/>
</dbReference>
<comment type="caution">
    <text evidence="1">The sequence shown here is derived from an EMBL/GenBank/DDBJ whole genome shotgun (WGS) entry which is preliminary data.</text>
</comment>
<keyword evidence="2" id="KW-1185">Reference proteome</keyword>
<gene>
    <name evidence="1" type="ORF">Pma05_78590</name>
</gene>
<sequence>MTDTAFSLGEEGGLLAGTRGALCDGFDDVHYWQLTVDSHYFAGSWETALFEADIERFAEELLQVIDQKTRDWAVELGEDRGRVAQIEIHWGDDKPHAFVTVTPHGSDPMPSLEYEMPVDPDAWRRTVLGLLGRTEP</sequence>
<organism evidence="1 2">
    <name type="scientific">Plantactinospora mayteni</name>
    <dbReference type="NCBI Taxonomy" id="566021"/>
    <lineage>
        <taxon>Bacteria</taxon>
        <taxon>Bacillati</taxon>
        <taxon>Actinomycetota</taxon>
        <taxon>Actinomycetes</taxon>
        <taxon>Micromonosporales</taxon>
        <taxon>Micromonosporaceae</taxon>
        <taxon>Plantactinospora</taxon>
    </lineage>
</organism>
<evidence type="ECO:0000313" key="2">
    <source>
        <dbReference type="Proteomes" id="UP000621500"/>
    </source>
</evidence>
<name>A0ABQ4F323_9ACTN</name>
<accession>A0ABQ4F323</accession>
<reference evidence="1 2" key="1">
    <citation type="submission" date="2021-01" db="EMBL/GenBank/DDBJ databases">
        <title>Whole genome shotgun sequence of Plantactinospora mayteni NBRC 109088.</title>
        <authorList>
            <person name="Komaki H."/>
            <person name="Tamura T."/>
        </authorList>
    </citation>
    <scope>NUCLEOTIDE SEQUENCE [LARGE SCALE GENOMIC DNA]</scope>
    <source>
        <strain evidence="1 2">NBRC 109088</strain>
    </source>
</reference>
<protein>
    <submittedName>
        <fullName evidence="1">Uncharacterized protein</fullName>
    </submittedName>
</protein>